<evidence type="ECO:0000256" key="1">
    <source>
        <dbReference type="SAM" id="SignalP"/>
    </source>
</evidence>
<protein>
    <recommendedName>
        <fullName evidence="4">Cnidarian restricted protein</fullName>
    </recommendedName>
</protein>
<evidence type="ECO:0000313" key="2">
    <source>
        <dbReference type="EnsemblMetazoa" id="CLYHEMP017228.1"/>
    </source>
</evidence>
<dbReference type="Proteomes" id="UP000594262">
    <property type="component" value="Unplaced"/>
</dbReference>
<dbReference type="AlphaFoldDB" id="A0A7M6DN42"/>
<evidence type="ECO:0008006" key="4">
    <source>
        <dbReference type="Google" id="ProtNLM"/>
    </source>
</evidence>
<feature type="signal peptide" evidence="1">
    <location>
        <begin position="1"/>
        <end position="17"/>
    </location>
</feature>
<sequence>MLFRSLILIIAFYGCFGIEVKAGNVKGSYQLPGGDWACPIQPVGLNRSADVPNNVTIWISKCVGGFMKGGITYETCTLKKTLILFQNDNSEIAINADEDFFDTVGLIRYIANKVCISWRDVQYQESDRTRATAAACKNACFENYYAPAYTLTQFNDQGKATNYESYTFEKKNTSAGNRIEGMKIPALLSLFILFCFL</sequence>
<dbReference type="RefSeq" id="XP_066925327.1">
    <property type="nucleotide sequence ID" value="XM_067069226.1"/>
</dbReference>
<keyword evidence="1" id="KW-0732">Signal</keyword>
<accession>A0A7M6DN42</accession>
<feature type="chain" id="PRO_5029635009" description="Cnidarian restricted protein" evidence="1">
    <location>
        <begin position="18"/>
        <end position="197"/>
    </location>
</feature>
<proteinExistence type="predicted"/>
<dbReference type="PROSITE" id="PS51257">
    <property type="entry name" value="PROKAR_LIPOPROTEIN"/>
    <property type="match status" value="1"/>
</dbReference>
<name>A0A7M6DN42_9CNID</name>
<evidence type="ECO:0000313" key="3">
    <source>
        <dbReference type="Proteomes" id="UP000594262"/>
    </source>
</evidence>
<keyword evidence="3" id="KW-1185">Reference proteome</keyword>
<reference evidence="2" key="1">
    <citation type="submission" date="2021-01" db="UniProtKB">
        <authorList>
            <consortium name="EnsemblMetazoa"/>
        </authorList>
    </citation>
    <scope>IDENTIFICATION</scope>
</reference>
<dbReference type="GeneID" id="136812698"/>
<organism evidence="2 3">
    <name type="scientific">Clytia hemisphaerica</name>
    <dbReference type="NCBI Taxonomy" id="252671"/>
    <lineage>
        <taxon>Eukaryota</taxon>
        <taxon>Metazoa</taxon>
        <taxon>Cnidaria</taxon>
        <taxon>Hydrozoa</taxon>
        <taxon>Hydroidolina</taxon>
        <taxon>Leptothecata</taxon>
        <taxon>Obeliida</taxon>
        <taxon>Clytiidae</taxon>
        <taxon>Clytia</taxon>
    </lineage>
</organism>
<dbReference type="EnsemblMetazoa" id="CLYHEMT017228.1">
    <property type="protein sequence ID" value="CLYHEMP017228.1"/>
    <property type="gene ID" value="CLYHEMG017228"/>
</dbReference>